<dbReference type="AlphaFoldDB" id="A0AAW4X5D2"/>
<evidence type="ECO:0000313" key="3">
    <source>
        <dbReference type="Proteomes" id="UP001198026"/>
    </source>
</evidence>
<feature type="transmembrane region" description="Helical" evidence="1">
    <location>
        <begin position="70"/>
        <end position="91"/>
    </location>
</feature>
<dbReference type="RefSeq" id="WP_228340781.1">
    <property type="nucleotide sequence ID" value="NZ_JAJGWA010000143.1"/>
</dbReference>
<evidence type="ECO:0000313" key="2">
    <source>
        <dbReference type="EMBL" id="MCC4477597.1"/>
    </source>
</evidence>
<keyword evidence="1" id="KW-0472">Membrane</keyword>
<feature type="transmembrane region" description="Helical" evidence="1">
    <location>
        <begin position="353"/>
        <end position="372"/>
    </location>
</feature>
<comment type="caution">
    <text evidence="2">The sequence shown here is derived from an EMBL/GenBank/DDBJ whole genome shotgun (WGS) entry which is preliminary data.</text>
</comment>
<organism evidence="2 3">
    <name type="scientific">Limosilactobacillus reuteri</name>
    <name type="common">Lactobacillus reuteri</name>
    <dbReference type="NCBI Taxonomy" id="1598"/>
    <lineage>
        <taxon>Bacteria</taxon>
        <taxon>Bacillati</taxon>
        <taxon>Bacillota</taxon>
        <taxon>Bacilli</taxon>
        <taxon>Lactobacillales</taxon>
        <taxon>Lactobacillaceae</taxon>
        <taxon>Limosilactobacillus</taxon>
    </lineage>
</organism>
<accession>A0AAW4X5D2</accession>
<dbReference type="EMBL" id="JAJGWB010000118">
    <property type="protein sequence ID" value="MCC4477597.1"/>
    <property type="molecule type" value="Genomic_DNA"/>
</dbReference>
<feature type="transmembrane region" description="Helical" evidence="1">
    <location>
        <begin position="185"/>
        <end position="208"/>
    </location>
</feature>
<feature type="transmembrane region" description="Helical" evidence="1">
    <location>
        <begin position="7"/>
        <end position="23"/>
    </location>
</feature>
<sequence>MKKINPYIILITVSIIVVLFYQFKWSLLYPRLSASMTITIVILVVLCWVFSLMFNSFIKYEKDTKWSLEYNYWYTLIVLIVALGTLMDGIYSHGFPLFGAIKYGDNYGIPTLHTFIAILDSYITYVLALMATFNKSKRKITIFAFTIAAICLVLPLSRMLIVLTFSNYLWSYLYLNLDRYKNIKFIQKLSLCILIICGMYIFGLLGNYRTNIQESNNKSYTDSTMIYQIGVPSTNFINSHIPAPFFWDYIYGTSALANLQNIINERGRSENTSLSEFAITQFLPDVFGKNINNSEYENIKSSTYQYQVSHVLNVSTFLFKPYYLLGWFGIIAMIIFVLIFPVLYLLILNTLESNYIIIGISILNTIYAFMFFDNMFTISVLSLQLLLPVIQGKISGNK</sequence>
<feature type="transmembrane region" description="Helical" evidence="1">
    <location>
        <begin position="322"/>
        <end position="347"/>
    </location>
</feature>
<reference evidence="2" key="1">
    <citation type="submission" date="2021-10" db="EMBL/GenBank/DDBJ databases">
        <title>Evolutionary history and lifestyle of the vertebrate symbiont Limosilactobacillus reuteri.</title>
        <authorList>
            <person name="Zheng J."/>
            <person name="Li F."/>
            <person name="Gaenzle M."/>
            <person name="Walter J."/>
        </authorList>
    </citation>
    <scope>NUCLEOTIDE SEQUENCE</scope>
    <source>
        <strain evidence="2">GQ_1_3_1</strain>
    </source>
</reference>
<gene>
    <name evidence="2" type="ORF">LMB76_05100</name>
</gene>
<keyword evidence="1" id="KW-0812">Transmembrane</keyword>
<proteinExistence type="predicted"/>
<name>A0AAW4X5D2_LIMRT</name>
<feature type="transmembrane region" description="Helical" evidence="1">
    <location>
        <begin position="111"/>
        <end position="133"/>
    </location>
</feature>
<dbReference type="Proteomes" id="UP001198026">
    <property type="component" value="Unassembled WGS sequence"/>
</dbReference>
<keyword evidence="1" id="KW-1133">Transmembrane helix</keyword>
<feature type="transmembrane region" description="Helical" evidence="1">
    <location>
        <begin position="35"/>
        <end position="58"/>
    </location>
</feature>
<feature type="transmembrane region" description="Helical" evidence="1">
    <location>
        <begin position="140"/>
        <end position="165"/>
    </location>
</feature>
<protein>
    <submittedName>
        <fullName evidence="2">Oligosaccharide repeat unit polymerase</fullName>
    </submittedName>
</protein>
<evidence type="ECO:0000256" key="1">
    <source>
        <dbReference type="SAM" id="Phobius"/>
    </source>
</evidence>